<proteinExistence type="predicted"/>
<evidence type="ECO:0000313" key="3">
    <source>
        <dbReference type="Proteomes" id="UP001159363"/>
    </source>
</evidence>
<evidence type="ECO:0008006" key="4">
    <source>
        <dbReference type="Google" id="ProtNLM"/>
    </source>
</evidence>
<comment type="caution">
    <text evidence="2">The sequence shown here is derived from an EMBL/GenBank/DDBJ whole genome shotgun (WGS) entry which is preliminary data.</text>
</comment>
<dbReference type="Proteomes" id="UP001159363">
    <property type="component" value="Chromosome X"/>
</dbReference>
<organism evidence="2 3">
    <name type="scientific">Dryococelus australis</name>
    <dbReference type="NCBI Taxonomy" id="614101"/>
    <lineage>
        <taxon>Eukaryota</taxon>
        <taxon>Metazoa</taxon>
        <taxon>Ecdysozoa</taxon>
        <taxon>Arthropoda</taxon>
        <taxon>Hexapoda</taxon>
        <taxon>Insecta</taxon>
        <taxon>Pterygota</taxon>
        <taxon>Neoptera</taxon>
        <taxon>Polyneoptera</taxon>
        <taxon>Phasmatodea</taxon>
        <taxon>Verophasmatodea</taxon>
        <taxon>Anareolatae</taxon>
        <taxon>Phasmatidae</taxon>
        <taxon>Eurycanthinae</taxon>
        <taxon>Dryococelus</taxon>
    </lineage>
</organism>
<reference evidence="2 3" key="1">
    <citation type="submission" date="2023-02" db="EMBL/GenBank/DDBJ databases">
        <title>LHISI_Scaffold_Assembly.</title>
        <authorList>
            <person name="Stuart O.P."/>
            <person name="Cleave R."/>
            <person name="Magrath M.J.L."/>
            <person name="Mikheyev A.S."/>
        </authorList>
    </citation>
    <scope>NUCLEOTIDE SEQUENCE [LARGE SCALE GENOMIC DNA]</scope>
    <source>
        <strain evidence="2">Daus_M_001</strain>
        <tissue evidence="2">Leg muscle</tissue>
    </source>
</reference>
<dbReference type="PANTHER" id="PTHR33198">
    <property type="entry name" value="ANK_REP_REGION DOMAIN-CONTAINING PROTEIN-RELATED"/>
    <property type="match status" value="1"/>
</dbReference>
<gene>
    <name evidence="2" type="ORF">PR048_012358</name>
</gene>
<accession>A0ABQ9HPS4</accession>
<evidence type="ECO:0000313" key="2">
    <source>
        <dbReference type="EMBL" id="KAJ8886149.1"/>
    </source>
</evidence>
<evidence type="ECO:0000256" key="1">
    <source>
        <dbReference type="SAM" id="MobiDB-lite"/>
    </source>
</evidence>
<dbReference type="EMBL" id="JARBHB010000004">
    <property type="protein sequence ID" value="KAJ8886149.1"/>
    <property type="molecule type" value="Genomic_DNA"/>
</dbReference>
<name>A0ABQ9HPS4_9NEOP</name>
<protein>
    <recommendedName>
        <fullName evidence="4">Retrotransposon gag domain-containing protein</fullName>
    </recommendedName>
</protein>
<dbReference type="PANTHER" id="PTHR33198:SF20">
    <property type="entry name" value="RETROTRANSPOSON GAG DOMAIN-CONTAINING PROTEIN"/>
    <property type="match status" value="1"/>
</dbReference>
<feature type="region of interest" description="Disordered" evidence="1">
    <location>
        <begin position="154"/>
        <end position="183"/>
    </location>
</feature>
<sequence length="183" mass="21104">MLATGAVKQAPDVQTAILFTIIGNEGLEIFNTFDLSSKDWKNPYRVPTANVSAEHHVFFSRDQKDVETIDTYVTELKKLCQRCEFREMKERLIKYRIISGLRDSEVKTKLLNTEELILDNCIKICKNSEMTQIQLRTVTNGEKAESVNNIHRKAQSYHRKQQGPPEIQSNRGYLEGQWQGQQA</sequence>
<keyword evidence="3" id="KW-1185">Reference proteome</keyword>